<dbReference type="OrthoDB" id="9779102at2"/>
<feature type="region of interest" description="Disordered" evidence="1">
    <location>
        <begin position="37"/>
        <end position="71"/>
    </location>
</feature>
<gene>
    <name evidence="5" type="ORF">FB474_0213</name>
</gene>
<evidence type="ECO:0000313" key="5">
    <source>
        <dbReference type="EMBL" id="TQL58874.1"/>
    </source>
</evidence>
<dbReference type="Pfam" id="PF17479">
    <property type="entry name" value="DUF3048_C"/>
    <property type="match status" value="1"/>
</dbReference>
<organism evidence="5 6">
    <name type="scientific">Oryzihumus leptocrescens</name>
    <dbReference type="NCBI Taxonomy" id="297536"/>
    <lineage>
        <taxon>Bacteria</taxon>
        <taxon>Bacillati</taxon>
        <taxon>Actinomycetota</taxon>
        <taxon>Actinomycetes</taxon>
        <taxon>Micrococcales</taxon>
        <taxon>Intrasporangiaceae</taxon>
        <taxon>Oryzihumus</taxon>
    </lineage>
</organism>
<dbReference type="Pfam" id="PF11258">
    <property type="entry name" value="DUF3048"/>
    <property type="match status" value="1"/>
</dbReference>
<accession>A0A542ZEX0</accession>
<protein>
    <submittedName>
        <fullName evidence="5">DUF3048 family protein</fullName>
    </submittedName>
</protein>
<dbReference type="AlphaFoldDB" id="A0A542ZEX0"/>
<sequence>MSPRIRSGPSQRPRRQVAAAVLGMVVLGASACSSAPAHKAAPTAHPTTPTTSTPAAPVTNPLTGTGPVPSGPVVAVKIDDTAASRPSVALDKADVIYVEQAEGGVSRMVAVFASHKPVVGSVRSVRASDPELLWQYGRIILVASGGGGDALPTLDRSIMHAVINDRGGPGFSRSRSHPAPYNLLSDLAEVSRKVKADGVRNVGFTFSAADPRLASAPKVTAPRTVVGSTPVTFLWNGQTYIRTVNGMRLHAADGAPIAKSNVLVQYCTVTVNHGDVDVLGNPSQYTHTIGTGKVVLYRDGKQIVGRWSRPSAGAATTYTDAAGKPLTFAPGGLFVALVKA</sequence>
<feature type="domain" description="DUF3048" evidence="3">
    <location>
        <begin position="69"/>
        <end position="199"/>
    </location>
</feature>
<feature type="chain" id="PRO_5038362141" evidence="2">
    <location>
        <begin position="32"/>
        <end position="340"/>
    </location>
</feature>
<dbReference type="EMBL" id="VFOQ01000001">
    <property type="protein sequence ID" value="TQL58874.1"/>
    <property type="molecule type" value="Genomic_DNA"/>
</dbReference>
<keyword evidence="6" id="KW-1185">Reference proteome</keyword>
<evidence type="ECO:0000256" key="2">
    <source>
        <dbReference type="SAM" id="SignalP"/>
    </source>
</evidence>
<dbReference type="Proteomes" id="UP000319514">
    <property type="component" value="Unassembled WGS sequence"/>
</dbReference>
<feature type="compositionally biased region" description="Low complexity" evidence="1">
    <location>
        <begin position="37"/>
        <end position="61"/>
    </location>
</feature>
<dbReference type="PROSITE" id="PS51257">
    <property type="entry name" value="PROKAR_LIPOPROTEIN"/>
    <property type="match status" value="1"/>
</dbReference>
<dbReference type="SUPFAM" id="SSF159774">
    <property type="entry name" value="YerB-like"/>
    <property type="match status" value="1"/>
</dbReference>
<dbReference type="RefSeq" id="WP_141786956.1">
    <property type="nucleotide sequence ID" value="NZ_BAAAKX010000003.1"/>
</dbReference>
<comment type="caution">
    <text evidence="5">The sequence shown here is derived from an EMBL/GenBank/DDBJ whole genome shotgun (WGS) entry which is preliminary data.</text>
</comment>
<proteinExistence type="predicted"/>
<evidence type="ECO:0000256" key="1">
    <source>
        <dbReference type="SAM" id="MobiDB-lite"/>
    </source>
</evidence>
<keyword evidence="2" id="KW-0732">Signal</keyword>
<name>A0A542ZEX0_9MICO</name>
<evidence type="ECO:0000313" key="6">
    <source>
        <dbReference type="Proteomes" id="UP000319514"/>
    </source>
</evidence>
<feature type="domain" description="DUF3048" evidence="4">
    <location>
        <begin position="231"/>
        <end position="334"/>
    </location>
</feature>
<dbReference type="InterPro" id="IPR035328">
    <property type="entry name" value="DUF3048_C"/>
</dbReference>
<dbReference type="InterPro" id="IPR021416">
    <property type="entry name" value="DUF3048_N"/>
</dbReference>
<dbReference type="Gene3D" id="3.50.90.10">
    <property type="entry name" value="YerB-like"/>
    <property type="match status" value="1"/>
</dbReference>
<evidence type="ECO:0000259" key="3">
    <source>
        <dbReference type="Pfam" id="PF11258"/>
    </source>
</evidence>
<evidence type="ECO:0000259" key="4">
    <source>
        <dbReference type="Pfam" id="PF17479"/>
    </source>
</evidence>
<reference evidence="5 6" key="1">
    <citation type="submission" date="2019-06" db="EMBL/GenBank/DDBJ databases">
        <title>Sequencing the genomes of 1000 actinobacteria strains.</title>
        <authorList>
            <person name="Klenk H.-P."/>
        </authorList>
    </citation>
    <scope>NUCLEOTIDE SEQUENCE [LARGE SCALE GENOMIC DNA]</scope>
    <source>
        <strain evidence="5 6">DSM 18082</strain>
    </source>
</reference>
<feature type="signal peptide" evidence="2">
    <location>
        <begin position="1"/>
        <end position="31"/>
    </location>
</feature>
<dbReference type="InterPro" id="IPR023158">
    <property type="entry name" value="YerB-like_sf"/>
</dbReference>